<dbReference type="Ensembl" id="ENSHHUT00000030180.1">
    <property type="protein sequence ID" value="ENSHHUP00000028979.1"/>
    <property type="gene ID" value="ENSHHUG00000018474.1"/>
</dbReference>
<reference evidence="8" key="1">
    <citation type="submission" date="2018-06" db="EMBL/GenBank/DDBJ databases">
        <title>Genome assembly of Danube salmon.</title>
        <authorList>
            <person name="Macqueen D.J."/>
            <person name="Gundappa M.K."/>
        </authorList>
    </citation>
    <scope>NUCLEOTIDE SEQUENCE [LARGE SCALE GENOMIC DNA]</scope>
</reference>
<name>A0A4W5LTD8_9TELE</name>
<evidence type="ECO:0000259" key="6">
    <source>
        <dbReference type="PROSITE" id="PS50835"/>
    </source>
</evidence>
<feature type="domain" description="Ig-like" evidence="6">
    <location>
        <begin position="54"/>
        <end position="158"/>
    </location>
</feature>
<dbReference type="PROSITE" id="PS50835">
    <property type="entry name" value="IG_LIKE"/>
    <property type="match status" value="1"/>
</dbReference>
<dbReference type="SMART" id="SM00406">
    <property type="entry name" value="IGv"/>
    <property type="match status" value="1"/>
</dbReference>
<keyword evidence="2" id="KW-1064">Adaptive immunity</keyword>
<organism evidence="7 8">
    <name type="scientific">Hucho hucho</name>
    <name type="common">huchen</name>
    <dbReference type="NCBI Taxonomy" id="62062"/>
    <lineage>
        <taxon>Eukaryota</taxon>
        <taxon>Metazoa</taxon>
        <taxon>Chordata</taxon>
        <taxon>Craniata</taxon>
        <taxon>Vertebrata</taxon>
        <taxon>Euteleostomi</taxon>
        <taxon>Actinopterygii</taxon>
        <taxon>Neopterygii</taxon>
        <taxon>Teleostei</taxon>
        <taxon>Protacanthopterygii</taxon>
        <taxon>Salmoniformes</taxon>
        <taxon>Salmonidae</taxon>
        <taxon>Salmoninae</taxon>
        <taxon>Hucho</taxon>
    </lineage>
</organism>
<dbReference type="GO" id="GO:0042101">
    <property type="term" value="C:T cell receptor complex"/>
    <property type="evidence" value="ECO:0007669"/>
    <property type="project" value="UniProtKB-KW"/>
</dbReference>
<dbReference type="SMART" id="SM00409">
    <property type="entry name" value="IG"/>
    <property type="match status" value="1"/>
</dbReference>
<dbReference type="AlphaFoldDB" id="A0A4W5LTD8"/>
<evidence type="ECO:0000256" key="5">
    <source>
        <dbReference type="ARBA" id="ARBA00043266"/>
    </source>
</evidence>
<evidence type="ECO:0000313" key="7">
    <source>
        <dbReference type="Ensembl" id="ENSHHUP00000028979.1"/>
    </source>
</evidence>
<evidence type="ECO:0000256" key="3">
    <source>
        <dbReference type="ARBA" id="ARBA00023170"/>
    </source>
</evidence>
<proteinExistence type="predicted"/>
<keyword evidence="4" id="KW-0393">Immunoglobulin domain</keyword>
<keyword evidence="5" id="KW-1279">T cell receptor</keyword>
<dbReference type="Pfam" id="PF07686">
    <property type="entry name" value="V-set"/>
    <property type="match status" value="1"/>
</dbReference>
<keyword evidence="3" id="KW-0675">Receptor</keyword>
<dbReference type="InterPro" id="IPR013783">
    <property type="entry name" value="Ig-like_fold"/>
</dbReference>
<dbReference type="InterPro" id="IPR013106">
    <property type="entry name" value="Ig_V-set"/>
</dbReference>
<dbReference type="STRING" id="62062.ENSHHUP00000028979"/>
<dbReference type="InterPro" id="IPR007110">
    <property type="entry name" value="Ig-like_dom"/>
</dbReference>
<reference evidence="7" key="2">
    <citation type="submission" date="2025-08" db="UniProtKB">
        <authorList>
            <consortium name="Ensembl"/>
        </authorList>
    </citation>
    <scope>IDENTIFICATION</scope>
</reference>
<evidence type="ECO:0000313" key="8">
    <source>
        <dbReference type="Proteomes" id="UP000314982"/>
    </source>
</evidence>
<dbReference type="InterPro" id="IPR051287">
    <property type="entry name" value="TCR_variable_region"/>
</dbReference>
<keyword evidence="1" id="KW-0732">Signal</keyword>
<dbReference type="InterPro" id="IPR003599">
    <property type="entry name" value="Ig_sub"/>
</dbReference>
<keyword evidence="5" id="KW-0391">Immunity</keyword>
<dbReference type="SUPFAM" id="SSF48726">
    <property type="entry name" value="Immunoglobulin"/>
    <property type="match status" value="1"/>
</dbReference>
<dbReference type="PANTHER" id="PTHR19367:SF18">
    <property type="entry name" value="T CELL RECEPTOR ALPHA VARIABLE 16"/>
    <property type="match status" value="1"/>
</dbReference>
<dbReference type="Gene3D" id="2.60.40.10">
    <property type="entry name" value="Immunoglobulins"/>
    <property type="match status" value="1"/>
</dbReference>
<evidence type="ECO:0000256" key="2">
    <source>
        <dbReference type="ARBA" id="ARBA00023130"/>
    </source>
</evidence>
<sequence>MFNVTIFVRFCYFSQLRCLYTGYLAAPWSVPSEDRDKQTALYYCALREWCRAGENVTQPTEDVMVVEGQPTTLTCQFDTTDQSPYLFWYEQLANRNPMFMLRRDRFGGEETATEYKDRFDARLNFTAKSVTLTIQRVQLSESAVYYCALKPTVTTGYTGPFTKTIGFT</sequence>
<protein>
    <recommendedName>
        <fullName evidence="6">Ig-like domain-containing protein</fullName>
    </recommendedName>
</protein>
<accession>A0A4W5LTD8</accession>
<reference evidence="7" key="3">
    <citation type="submission" date="2025-09" db="UniProtKB">
        <authorList>
            <consortium name="Ensembl"/>
        </authorList>
    </citation>
    <scope>IDENTIFICATION</scope>
</reference>
<dbReference type="GO" id="GO:0002250">
    <property type="term" value="P:adaptive immune response"/>
    <property type="evidence" value="ECO:0007669"/>
    <property type="project" value="UniProtKB-KW"/>
</dbReference>
<evidence type="ECO:0000256" key="4">
    <source>
        <dbReference type="ARBA" id="ARBA00023319"/>
    </source>
</evidence>
<dbReference type="Proteomes" id="UP000314982">
    <property type="component" value="Unassembled WGS sequence"/>
</dbReference>
<dbReference type="InterPro" id="IPR036179">
    <property type="entry name" value="Ig-like_dom_sf"/>
</dbReference>
<dbReference type="PANTHER" id="PTHR19367">
    <property type="entry name" value="T-CELL RECEPTOR ALPHA CHAIN V REGION"/>
    <property type="match status" value="1"/>
</dbReference>
<dbReference type="GeneTree" id="ENSGT01030000234557"/>
<evidence type="ECO:0000256" key="1">
    <source>
        <dbReference type="ARBA" id="ARBA00022729"/>
    </source>
</evidence>
<keyword evidence="8" id="KW-1185">Reference proteome</keyword>